<dbReference type="EMBL" id="CP018082">
    <property type="protein sequence ID" value="APE33881.1"/>
    <property type="molecule type" value="Genomic_DNA"/>
</dbReference>
<proteinExistence type="predicted"/>
<dbReference type="Proteomes" id="UP000183810">
    <property type="component" value="Chromosome"/>
</dbReference>
<reference evidence="1" key="1">
    <citation type="submission" date="2016-11" db="EMBL/GenBank/DDBJ databases">
        <authorList>
            <person name="Jaros S."/>
            <person name="Januszkiewicz K."/>
            <person name="Wedrychowicz H."/>
        </authorList>
    </citation>
    <scope>NUCLEOTIDE SEQUENCE [LARGE SCALE GENOMIC DNA]</scope>
    <source>
        <strain evidence="1">Y48</strain>
    </source>
</reference>
<organism evidence="1 2">
    <name type="scientific">Nocardia mangyaensis</name>
    <dbReference type="NCBI Taxonomy" id="2213200"/>
    <lineage>
        <taxon>Bacteria</taxon>
        <taxon>Bacillati</taxon>
        <taxon>Actinomycetota</taxon>
        <taxon>Actinomycetes</taxon>
        <taxon>Mycobacteriales</taxon>
        <taxon>Nocardiaceae</taxon>
        <taxon>Nocardia</taxon>
    </lineage>
</organism>
<dbReference type="AlphaFoldDB" id="A0A1J0VPE1"/>
<dbReference type="KEGG" id="nsl:BOX37_07745"/>
<keyword evidence="2" id="KW-1185">Reference proteome</keyword>
<gene>
    <name evidence="1" type="ORF">BOX37_07745</name>
</gene>
<name>A0A1J0VPE1_9NOCA</name>
<accession>A0A1J0VPE1</accession>
<evidence type="ECO:0000313" key="1">
    <source>
        <dbReference type="EMBL" id="APE33881.1"/>
    </source>
</evidence>
<sequence length="87" mass="10242">MVPLMMIIAIPFAIPIGMALAIAREPAWYSYLFVSRWSARRGKLPKKTIDFLEDMHRVGLFRIDGAAYRFRHIELQRHLLNKTSDRR</sequence>
<protein>
    <submittedName>
        <fullName evidence="1">Uncharacterized protein</fullName>
    </submittedName>
</protein>
<evidence type="ECO:0000313" key="2">
    <source>
        <dbReference type="Proteomes" id="UP000183810"/>
    </source>
</evidence>